<evidence type="ECO:0000313" key="6">
    <source>
        <dbReference type="EMBL" id="PSR30499.1"/>
    </source>
</evidence>
<comment type="cofactor">
    <cofactor evidence="1">
        <name>Zn(2+)</name>
        <dbReference type="ChEBI" id="CHEBI:29105"/>
    </cofactor>
</comment>
<dbReference type="GO" id="GO:0009231">
    <property type="term" value="P:riboflavin biosynthetic process"/>
    <property type="evidence" value="ECO:0007669"/>
    <property type="project" value="TreeGrafter"/>
</dbReference>
<evidence type="ECO:0000313" key="7">
    <source>
        <dbReference type="Proteomes" id="UP000242972"/>
    </source>
</evidence>
<dbReference type="GO" id="GO:0046872">
    <property type="term" value="F:metal ion binding"/>
    <property type="evidence" value="ECO:0007669"/>
    <property type="project" value="UniProtKB-KW"/>
</dbReference>
<dbReference type="InterPro" id="IPR024087">
    <property type="entry name" value="Creatininase-like_sf"/>
</dbReference>
<comment type="caution">
    <text evidence="6">The sequence shown here is derived from an EMBL/GenBank/DDBJ whole genome shotgun (WGS) entry which is preliminary data.</text>
</comment>
<evidence type="ECO:0000256" key="1">
    <source>
        <dbReference type="ARBA" id="ARBA00001947"/>
    </source>
</evidence>
<keyword evidence="2" id="KW-0479">Metal-binding</keyword>
<comment type="similarity">
    <text evidence="5">Belongs to the creatininase superfamily.</text>
</comment>
<dbReference type="InterPro" id="IPR003785">
    <property type="entry name" value="Creatininase/forma_Hydrolase"/>
</dbReference>
<evidence type="ECO:0000256" key="4">
    <source>
        <dbReference type="ARBA" id="ARBA00022833"/>
    </source>
</evidence>
<evidence type="ECO:0000256" key="5">
    <source>
        <dbReference type="ARBA" id="ARBA00024029"/>
    </source>
</evidence>
<dbReference type="PANTHER" id="PTHR35005:SF1">
    <property type="entry name" value="2-AMINO-5-FORMYLAMINO-6-RIBOSYLAMINOPYRIMIDIN-4(3H)-ONE 5'-MONOPHOSPHATE DEFORMYLASE"/>
    <property type="match status" value="1"/>
</dbReference>
<dbReference type="Gene3D" id="3.40.50.10310">
    <property type="entry name" value="Creatininase"/>
    <property type="match status" value="1"/>
</dbReference>
<protein>
    <recommendedName>
        <fullName evidence="8">Creatininase</fullName>
    </recommendedName>
</protein>
<keyword evidence="3" id="KW-0378">Hydrolase</keyword>
<sequence length="278" mass="30901">MIELLDSSWTDIAAIDGDRRVLVMVIGPTEQHGPHLPLGTDIFAAEEMARQVMTVLEEECGKVAVKAPPLYFTPAVLSRLFPGSVSIRKKHYHDFLKDILSAYAGNGLTQAVLVSSHIDPPFVETTQQVCAAINQEFGARYINGYERFPLQDVASGQAEQLFGYGKPGDVHAGLMETSNMLYIRPELVKTHVVTSLDDAPLSFESMARLRTLRDFGRGLGYVGYPAGANAHYGRMWFERYARMFADVIRGYCRGEDVWDQLSIRPVLAQLEAQFSAPN</sequence>
<dbReference type="PANTHER" id="PTHR35005">
    <property type="entry name" value="3-DEHYDRO-SCYLLO-INOSOSE HYDROLASE"/>
    <property type="match status" value="1"/>
</dbReference>
<dbReference type="EMBL" id="PXYW01000078">
    <property type="protein sequence ID" value="PSR30499.1"/>
    <property type="molecule type" value="Genomic_DNA"/>
</dbReference>
<dbReference type="Pfam" id="PF02633">
    <property type="entry name" value="Creatininase"/>
    <property type="match status" value="1"/>
</dbReference>
<accession>A0A2T2X7P1</accession>
<evidence type="ECO:0000256" key="3">
    <source>
        <dbReference type="ARBA" id="ARBA00022801"/>
    </source>
</evidence>
<keyword evidence="4" id="KW-0862">Zinc</keyword>
<evidence type="ECO:0000256" key="2">
    <source>
        <dbReference type="ARBA" id="ARBA00022723"/>
    </source>
</evidence>
<reference evidence="6 7" key="1">
    <citation type="journal article" date="2014" name="BMC Genomics">
        <title>Comparison of environmental and isolate Sulfobacillus genomes reveals diverse carbon, sulfur, nitrogen, and hydrogen metabolisms.</title>
        <authorList>
            <person name="Justice N.B."/>
            <person name="Norman A."/>
            <person name="Brown C.T."/>
            <person name="Singh A."/>
            <person name="Thomas B.C."/>
            <person name="Banfield J.F."/>
        </authorList>
    </citation>
    <scope>NUCLEOTIDE SEQUENCE [LARGE SCALE GENOMIC DNA]</scope>
    <source>
        <strain evidence="6">AMDSBA4</strain>
    </source>
</reference>
<dbReference type="SUPFAM" id="SSF102215">
    <property type="entry name" value="Creatininase"/>
    <property type="match status" value="1"/>
</dbReference>
<name>A0A2T2X7P1_9FIRM</name>
<dbReference type="AlphaFoldDB" id="A0A2T2X7P1"/>
<dbReference type="GO" id="GO:0016811">
    <property type="term" value="F:hydrolase activity, acting on carbon-nitrogen (but not peptide) bonds, in linear amides"/>
    <property type="evidence" value="ECO:0007669"/>
    <property type="project" value="TreeGrafter"/>
</dbReference>
<dbReference type="Proteomes" id="UP000242972">
    <property type="component" value="Unassembled WGS sequence"/>
</dbReference>
<gene>
    <name evidence="6" type="ORF">C7B46_17925</name>
</gene>
<evidence type="ECO:0008006" key="8">
    <source>
        <dbReference type="Google" id="ProtNLM"/>
    </source>
</evidence>
<organism evidence="6 7">
    <name type="scientific">Sulfobacillus benefaciens</name>
    <dbReference type="NCBI Taxonomy" id="453960"/>
    <lineage>
        <taxon>Bacteria</taxon>
        <taxon>Bacillati</taxon>
        <taxon>Bacillota</taxon>
        <taxon>Clostridia</taxon>
        <taxon>Eubacteriales</taxon>
        <taxon>Clostridiales Family XVII. Incertae Sedis</taxon>
        <taxon>Sulfobacillus</taxon>
    </lineage>
</organism>
<proteinExistence type="inferred from homology"/>